<gene>
    <name evidence="1" type="ORF">H5410_042112</name>
</gene>
<evidence type="ECO:0000313" key="1">
    <source>
        <dbReference type="EMBL" id="KAG5591598.1"/>
    </source>
</evidence>
<comment type="caution">
    <text evidence="1">The sequence shown here is derived from an EMBL/GenBank/DDBJ whole genome shotgun (WGS) entry which is preliminary data.</text>
</comment>
<dbReference type="AlphaFoldDB" id="A0A9J5XXJ5"/>
<dbReference type="OrthoDB" id="1577640at2759"/>
<reference evidence="1 2" key="1">
    <citation type="submission" date="2020-09" db="EMBL/GenBank/DDBJ databases">
        <title>De no assembly of potato wild relative species, Solanum commersonii.</title>
        <authorList>
            <person name="Cho K."/>
        </authorList>
    </citation>
    <scope>NUCLEOTIDE SEQUENCE [LARGE SCALE GENOMIC DNA]</scope>
    <source>
        <strain evidence="1">LZ3.2</strain>
        <tissue evidence="1">Leaf</tissue>
    </source>
</reference>
<accession>A0A9J5XXJ5</accession>
<dbReference type="SUPFAM" id="SSF48403">
    <property type="entry name" value="Ankyrin repeat"/>
    <property type="match status" value="1"/>
</dbReference>
<keyword evidence="2" id="KW-1185">Reference proteome</keyword>
<organism evidence="1 2">
    <name type="scientific">Solanum commersonii</name>
    <name type="common">Commerson's wild potato</name>
    <name type="synonym">Commerson's nightshade</name>
    <dbReference type="NCBI Taxonomy" id="4109"/>
    <lineage>
        <taxon>Eukaryota</taxon>
        <taxon>Viridiplantae</taxon>
        <taxon>Streptophyta</taxon>
        <taxon>Embryophyta</taxon>
        <taxon>Tracheophyta</taxon>
        <taxon>Spermatophyta</taxon>
        <taxon>Magnoliopsida</taxon>
        <taxon>eudicotyledons</taxon>
        <taxon>Gunneridae</taxon>
        <taxon>Pentapetalae</taxon>
        <taxon>asterids</taxon>
        <taxon>lamiids</taxon>
        <taxon>Solanales</taxon>
        <taxon>Solanaceae</taxon>
        <taxon>Solanoideae</taxon>
        <taxon>Solaneae</taxon>
        <taxon>Solanum</taxon>
    </lineage>
</organism>
<dbReference type="EMBL" id="JACXVP010000008">
    <property type="protein sequence ID" value="KAG5591598.1"/>
    <property type="molecule type" value="Genomic_DNA"/>
</dbReference>
<name>A0A9J5XXJ5_SOLCO</name>
<proteinExistence type="predicted"/>
<dbReference type="InterPro" id="IPR002110">
    <property type="entry name" value="Ankyrin_rpt"/>
</dbReference>
<protein>
    <submittedName>
        <fullName evidence="1">Uncharacterized protein</fullName>
    </submittedName>
</protein>
<dbReference type="Proteomes" id="UP000824120">
    <property type="component" value="Chromosome 8"/>
</dbReference>
<dbReference type="InterPro" id="IPR036770">
    <property type="entry name" value="Ankyrin_rpt-contain_sf"/>
</dbReference>
<dbReference type="Gene3D" id="1.25.40.20">
    <property type="entry name" value="Ankyrin repeat-containing domain"/>
    <property type="match status" value="1"/>
</dbReference>
<evidence type="ECO:0000313" key="2">
    <source>
        <dbReference type="Proteomes" id="UP000824120"/>
    </source>
</evidence>
<sequence length="76" mass="8571">MLLMLEVDMPTTSLHAAASSGHTEVVKDLTKVRPDFSWKKDELLNGCSPLHIVCSKGHLDNKRIAKARHGPFWFTR</sequence>
<dbReference type="Pfam" id="PF13637">
    <property type="entry name" value="Ank_4"/>
    <property type="match status" value="1"/>
</dbReference>